<evidence type="ECO:0000313" key="1">
    <source>
        <dbReference type="EMBL" id="MDQ0458123.1"/>
    </source>
</evidence>
<dbReference type="RefSeq" id="WP_307160230.1">
    <property type="nucleotide sequence ID" value="NZ_JAUSWH010000023.1"/>
</dbReference>
<keyword evidence="2" id="KW-1185">Reference proteome</keyword>
<dbReference type="Proteomes" id="UP001235269">
    <property type="component" value="Unassembled WGS sequence"/>
</dbReference>
<protein>
    <submittedName>
        <fullName evidence="1">Uncharacterized protein</fullName>
    </submittedName>
</protein>
<sequence length="80" mass="8974">MIAAMKAVNRWSGILIGCSTLLVDGFRQTALQIAGMRALLYPRLERLCFVAFIPDKRFFLVRAKGRDQDLAATRQTGTSR</sequence>
<comment type="caution">
    <text evidence="1">The sequence shown here is derived from an EMBL/GenBank/DDBJ whole genome shotgun (WGS) entry which is preliminary data.</text>
</comment>
<proteinExistence type="predicted"/>
<accession>A0ABU0IKH3</accession>
<reference evidence="1 2" key="1">
    <citation type="submission" date="2023-07" db="EMBL/GenBank/DDBJ databases">
        <title>Genomic Encyclopedia of Type Strains, Phase IV (KMG-IV): sequencing the most valuable type-strain genomes for metagenomic binning, comparative biology and taxonomic classification.</title>
        <authorList>
            <person name="Goeker M."/>
        </authorList>
    </citation>
    <scope>NUCLEOTIDE SEQUENCE [LARGE SCALE GENOMIC DNA]</scope>
    <source>
        <strain evidence="1 2">DSM 100301</strain>
    </source>
</reference>
<name>A0ABU0IKH3_9HYPH</name>
<dbReference type="EMBL" id="JAUSWH010000023">
    <property type="protein sequence ID" value="MDQ0458123.1"/>
    <property type="molecule type" value="Genomic_DNA"/>
</dbReference>
<evidence type="ECO:0000313" key="2">
    <source>
        <dbReference type="Proteomes" id="UP001235269"/>
    </source>
</evidence>
<gene>
    <name evidence="1" type="ORF">QO005_004481</name>
</gene>
<organism evidence="1 2">
    <name type="scientific">Rhizobium paknamense</name>
    <dbReference type="NCBI Taxonomy" id="1206817"/>
    <lineage>
        <taxon>Bacteria</taxon>
        <taxon>Pseudomonadati</taxon>
        <taxon>Pseudomonadota</taxon>
        <taxon>Alphaproteobacteria</taxon>
        <taxon>Hyphomicrobiales</taxon>
        <taxon>Rhizobiaceae</taxon>
        <taxon>Rhizobium/Agrobacterium group</taxon>
        <taxon>Rhizobium</taxon>
    </lineage>
</organism>